<accession>F4QM17</accession>
<feature type="domain" description="GT-D fold-like" evidence="1">
    <location>
        <begin position="174"/>
        <end position="410"/>
    </location>
</feature>
<protein>
    <recommendedName>
        <fullName evidence="1">GT-D fold-like domain-containing protein</fullName>
    </recommendedName>
</protein>
<dbReference type="InterPro" id="IPR011990">
    <property type="entry name" value="TPR-like_helical_dom_sf"/>
</dbReference>
<dbReference type="Gene3D" id="1.25.40.10">
    <property type="entry name" value="Tetratricopeptide repeat domain"/>
    <property type="match status" value="1"/>
</dbReference>
<keyword evidence="3" id="KW-1185">Reference proteome</keyword>
<sequence>MSDSAESETIYISTFERLVSEEPPRALWYFIKIQTNLPPDRRLHCCLFLKEAGHVELADEAMDALLQHDGSSPGVWYESAIIRDMLGQSHSALSRLNRALALKPDFGPAAALRIATLIKLGERDRARELLAESAPPLLHRGQHVVLQAFNNSFDYWHGLLQGLESDRPLEDFVTVGAAIEKALDENLAYSMVRFGDGEGAFLVPEDNEDMRAIGDIACRFFARRWYGRGDDATLTAVKTVAAQLKTISPSFNIIGAPNDDWCRHEWNLGSFQTLACCLSARYFAARQPAMLSQTSVGLDLAHSGVLARLIRKAPSVCIVTCHSDLAPRLAAATGENKFDTLLIPPADSDLGITNLTPGNHLDDAARIMDAIDAAQGNRLFLIGGGFLGKLYTHRAAQGGAVAVDVGSVLDGIMDYSTRPNFYHISLAQRFWSALKTPV</sequence>
<dbReference type="Pfam" id="PF22882">
    <property type="entry name" value="GT-D-like"/>
    <property type="match status" value="1"/>
</dbReference>
<dbReference type="EMBL" id="GL883077">
    <property type="protein sequence ID" value="EGF93589.1"/>
    <property type="molecule type" value="Genomic_DNA"/>
</dbReference>
<dbReference type="STRING" id="715226.ABI_20300"/>
<name>F4QM17_9CAUL</name>
<evidence type="ECO:0000313" key="2">
    <source>
        <dbReference type="EMBL" id="EGF93589.1"/>
    </source>
</evidence>
<dbReference type="InterPro" id="IPR055171">
    <property type="entry name" value="GT-D-like"/>
</dbReference>
<organism evidence="2 3">
    <name type="scientific">Asticcacaulis biprosthecium C19</name>
    <dbReference type="NCBI Taxonomy" id="715226"/>
    <lineage>
        <taxon>Bacteria</taxon>
        <taxon>Pseudomonadati</taxon>
        <taxon>Pseudomonadota</taxon>
        <taxon>Alphaproteobacteria</taxon>
        <taxon>Caulobacterales</taxon>
        <taxon>Caulobacteraceae</taxon>
        <taxon>Asticcacaulis</taxon>
    </lineage>
</organism>
<dbReference type="Proteomes" id="UP000006512">
    <property type="component" value="Unassembled WGS sequence"/>
</dbReference>
<dbReference type="eggNOG" id="COG0457">
    <property type="taxonomic scope" value="Bacteria"/>
</dbReference>
<evidence type="ECO:0000313" key="3">
    <source>
        <dbReference type="Proteomes" id="UP000006512"/>
    </source>
</evidence>
<dbReference type="AlphaFoldDB" id="F4QM17"/>
<gene>
    <name evidence="2" type="ORF">ABI_20300</name>
</gene>
<dbReference type="SUPFAM" id="SSF48452">
    <property type="entry name" value="TPR-like"/>
    <property type="match status" value="1"/>
</dbReference>
<proteinExistence type="predicted"/>
<dbReference type="RefSeq" id="WP_006272789.1">
    <property type="nucleotide sequence ID" value="NZ_GL883077.1"/>
</dbReference>
<dbReference type="OrthoDB" id="7284833at2"/>
<evidence type="ECO:0000259" key="1">
    <source>
        <dbReference type="Pfam" id="PF22882"/>
    </source>
</evidence>
<reference evidence="3" key="1">
    <citation type="submission" date="2011-03" db="EMBL/GenBank/DDBJ databases">
        <title>Draft genome sequence of Brevundimonas diminuta.</title>
        <authorList>
            <person name="Brown P.J.B."/>
            <person name="Buechlein A."/>
            <person name="Hemmerich C."/>
            <person name="Brun Y.V."/>
        </authorList>
    </citation>
    <scope>NUCLEOTIDE SEQUENCE [LARGE SCALE GENOMIC DNA]</scope>
    <source>
        <strain evidence="3">C19</strain>
    </source>
</reference>
<dbReference type="HOGENOM" id="CLU_625302_0_0_5"/>